<reference evidence="1 2" key="1">
    <citation type="submission" date="2015-06" db="EMBL/GenBank/DDBJ databases">
        <authorList>
            <person name="Zeng Y."/>
            <person name="Huang Y."/>
        </authorList>
    </citation>
    <scope>NUCLEOTIDE SEQUENCE [LARGE SCALE GENOMIC DNA]</scope>
    <source>
        <strain evidence="1 2">PQ-2</strain>
    </source>
</reference>
<dbReference type="OrthoDB" id="7510603at2"/>
<organism evidence="1 2">
    <name type="scientific">Croceicoccus naphthovorans</name>
    <dbReference type="NCBI Taxonomy" id="1348774"/>
    <lineage>
        <taxon>Bacteria</taxon>
        <taxon>Pseudomonadati</taxon>
        <taxon>Pseudomonadota</taxon>
        <taxon>Alphaproteobacteria</taxon>
        <taxon>Sphingomonadales</taxon>
        <taxon>Erythrobacteraceae</taxon>
        <taxon>Croceicoccus</taxon>
    </lineage>
</organism>
<name>A0A0G3XKM1_9SPHN</name>
<dbReference type="PATRIC" id="fig|1348774.3.peg.3393"/>
<gene>
    <name evidence="1" type="ORF">AB433_16155</name>
</gene>
<sequence length="82" mass="9231">MKWLVGIFAALYLFALALLLIGTFGWFGQEKDPLSGVFLIPLGLPWNLLFDRAGWTGPTMAVLAPAINLAILFGIWRWRRAR</sequence>
<proteinExistence type="predicted"/>
<dbReference type="Proteomes" id="UP000035287">
    <property type="component" value="Chromosome"/>
</dbReference>
<dbReference type="KEGG" id="cna:AB433_16155"/>
<evidence type="ECO:0000313" key="1">
    <source>
        <dbReference type="EMBL" id="AKM11156.1"/>
    </source>
</evidence>
<dbReference type="STRING" id="1348774.AB433_16155"/>
<keyword evidence="2" id="KW-1185">Reference proteome</keyword>
<dbReference type="EMBL" id="CP011770">
    <property type="protein sequence ID" value="AKM11156.1"/>
    <property type="molecule type" value="Genomic_DNA"/>
</dbReference>
<dbReference type="RefSeq" id="WP_047822454.1">
    <property type="nucleotide sequence ID" value="NZ_CP011770.1"/>
</dbReference>
<accession>A0A0G3XKM1</accession>
<protein>
    <submittedName>
        <fullName evidence="1">Uncharacterized protein</fullName>
    </submittedName>
</protein>
<dbReference type="AlphaFoldDB" id="A0A0G3XKM1"/>
<evidence type="ECO:0000313" key="2">
    <source>
        <dbReference type="Proteomes" id="UP000035287"/>
    </source>
</evidence>